<dbReference type="PANTHER" id="PTHR31235">
    <property type="entry name" value="PEROXIDASE 25-RELATED"/>
    <property type="match status" value="1"/>
</dbReference>
<comment type="caution">
    <text evidence="12">The sequence shown here is derived from an EMBL/GenBank/DDBJ whole genome shotgun (WGS) entry which is preliminary data.</text>
</comment>
<feature type="binding site" evidence="9">
    <location>
        <position position="88"/>
    </location>
    <ligand>
        <name>Ca(2+)</name>
        <dbReference type="ChEBI" id="CHEBI:29108"/>
        <label>2</label>
    </ligand>
</feature>
<evidence type="ECO:0000256" key="2">
    <source>
        <dbReference type="ARBA" id="ARBA00001970"/>
    </source>
</evidence>
<keyword evidence="5 9" id="KW-0479">Metal-binding</keyword>
<dbReference type="GO" id="GO:0020037">
    <property type="term" value="F:heme binding"/>
    <property type="evidence" value="ECO:0007669"/>
    <property type="project" value="InterPro"/>
</dbReference>
<evidence type="ECO:0000256" key="5">
    <source>
        <dbReference type="ARBA" id="ARBA00022723"/>
    </source>
</evidence>
<comment type="cofactor">
    <cofactor evidence="2">
        <name>heme b</name>
        <dbReference type="ChEBI" id="CHEBI:60344"/>
    </cofactor>
</comment>
<protein>
    <recommendedName>
        <fullName evidence="11">Plant heme peroxidase family profile domain-containing protein</fullName>
    </recommendedName>
</protein>
<gene>
    <name evidence="12" type="ORF">Sjap_008935</name>
</gene>
<dbReference type="Gene3D" id="1.10.520.10">
    <property type="match status" value="1"/>
</dbReference>
<dbReference type="EMBL" id="JBBNAE010000003">
    <property type="protein sequence ID" value="KAK9138341.1"/>
    <property type="molecule type" value="Genomic_DNA"/>
</dbReference>
<dbReference type="GO" id="GO:0140825">
    <property type="term" value="F:lactoperoxidase activity"/>
    <property type="evidence" value="ECO:0007669"/>
    <property type="project" value="UniProtKB-EC"/>
</dbReference>
<keyword evidence="9" id="KW-0106">Calcium</keyword>
<dbReference type="InterPro" id="IPR010255">
    <property type="entry name" value="Haem_peroxidase_sf"/>
</dbReference>
<feature type="binding site" evidence="8">
    <location>
        <position position="57"/>
    </location>
    <ligand>
        <name>substrate</name>
    </ligand>
</feature>
<keyword evidence="4" id="KW-0349">Heme</keyword>
<evidence type="ECO:0000256" key="10">
    <source>
        <dbReference type="RuleBase" id="RU004241"/>
    </source>
</evidence>
<evidence type="ECO:0000256" key="9">
    <source>
        <dbReference type="PIRSR" id="PIRSR600823-3"/>
    </source>
</evidence>
<dbReference type="Gene3D" id="1.10.420.10">
    <property type="entry name" value="Peroxidase, domain 2"/>
    <property type="match status" value="1"/>
</dbReference>
<dbReference type="GO" id="GO:0046872">
    <property type="term" value="F:metal ion binding"/>
    <property type="evidence" value="ECO:0007669"/>
    <property type="project" value="UniProtKB-KW"/>
</dbReference>
<evidence type="ECO:0000313" key="13">
    <source>
        <dbReference type="Proteomes" id="UP001417504"/>
    </source>
</evidence>
<evidence type="ECO:0000256" key="6">
    <source>
        <dbReference type="ARBA" id="ARBA00023002"/>
    </source>
</evidence>
<evidence type="ECO:0000256" key="1">
    <source>
        <dbReference type="ARBA" id="ARBA00000189"/>
    </source>
</evidence>
<comment type="catalytic activity">
    <reaction evidence="1">
        <text>2 a phenolic donor + H2O2 = 2 a phenolic radical donor + 2 H2O</text>
        <dbReference type="Rhea" id="RHEA:56136"/>
        <dbReference type="ChEBI" id="CHEBI:15377"/>
        <dbReference type="ChEBI" id="CHEBI:16240"/>
        <dbReference type="ChEBI" id="CHEBI:139520"/>
        <dbReference type="ChEBI" id="CHEBI:139521"/>
        <dbReference type="EC" id="1.11.1.7"/>
    </reaction>
</comment>
<dbReference type="InterPro" id="IPR000823">
    <property type="entry name" value="Peroxidase_pln"/>
</dbReference>
<dbReference type="GO" id="GO:0006979">
    <property type="term" value="P:response to oxidative stress"/>
    <property type="evidence" value="ECO:0007669"/>
    <property type="project" value="InterPro"/>
</dbReference>
<evidence type="ECO:0000256" key="7">
    <source>
        <dbReference type="ARBA" id="ARBA00023004"/>
    </source>
</evidence>
<feature type="domain" description="Plant heme peroxidase family profile" evidence="11">
    <location>
        <begin position="43"/>
        <end position="88"/>
    </location>
</feature>
<dbReference type="InterPro" id="IPR002016">
    <property type="entry name" value="Haem_peroxidase"/>
</dbReference>
<sequence>MGVSDGMGVSEQCGTKEVFYSNSLETFFNSEISLTQCQQDQCDGRVSSSAEAVVNIPSPSFNLTQLQDSFTSKGLSIDEMVTLSGANTHVDVVSRA</sequence>
<evidence type="ECO:0000256" key="8">
    <source>
        <dbReference type="PIRSR" id="PIRSR600823-2"/>
    </source>
</evidence>
<dbReference type="PROSITE" id="PS50873">
    <property type="entry name" value="PEROXIDASE_4"/>
    <property type="match status" value="1"/>
</dbReference>
<dbReference type="SUPFAM" id="SSF48113">
    <property type="entry name" value="Heme-dependent peroxidases"/>
    <property type="match status" value="1"/>
</dbReference>
<dbReference type="Proteomes" id="UP001417504">
    <property type="component" value="Unassembled WGS sequence"/>
</dbReference>
<keyword evidence="7" id="KW-0408">Iron</keyword>
<evidence type="ECO:0000256" key="3">
    <source>
        <dbReference type="ARBA" id="ARBA00022559"/>
    </source>
</evidence>
<proteinExistence type="inferred from homology"/>
<name>A0AAP0PEZ0_9MAGN</name>
<evidence type="ECO:0000313" key="12">
    <source>
        <dbReference type="EMBL" id="KAK9138341.1"/>
    </source>
</evidence>
<keyword evidence="13" id="KW-1185">Reference proteome</keyword>
<evidence type="ECO:0000256" key="4">
    <source>
        <dbReference type="ARBA" id="ARBA00022617"/>
    </source>
</evidence>
<accession>A0AAP0PEZ0</accession>
<comment type="similarity">
    <text evidence="10">Belongs to the peroxidase family.</text>
</comment>
<comment type="cofactor">
    <cofactor evidence="9">
        <name>Ca(2+)</name>
        <dbReference type="ChEBI" id="CHEBI:29108"/>
    </cofactor>
    <text evidence="9">Binds 2 calcium ions per subunit.</text>
</comment>
<evidence type="ECO:0000259" key="11">
    <source>
        <dbReference type="PROSITE" id="PS50873"/>
    </source>
</evidence>
<organism evidence="12 13">
    <name type="scientific">Stephania japonica</name>
    <dbReference type="NCBI Taxonomy" id="461633"/>
    <lineage>
        <taxon>Eukaryota</taxon>
        <taxon>Viridiplantae</taxon>
        <taxon>Streptophyta</taxon>
        <taxon>Embryophyta</taxon>
        <taxon>Tracheophyta</taxon>
        <taxon>Spermatophyta</taxon>
        <taxon>Magnoliopsida</taxon>
        <taxon>Ranunculales</taxon>
        <taxon>Menispermaceae</taxon>
        <taxon>Menispermoideae</taxon>
        <taxon>Cissampelideae</taxon>
        <taxon>Stephania</taxon>
    </lineage>
</organism>
<keyword evidence="3" id="KW-0575">Peroxidase</keyword>
<dbReference type="AlphaFoldDB" id="A0AAP0PEZ0"/>
<reference evidence="12 13" key="1">
    <citation type="submission" date="2024-01" db="EMBL/GenBank/DDBJ databases">
        <title>Genome assemblies of Stephania.</title>
        <authorList>
            <person name="Yang L."/>
        </authorList>
    </citation>
    <scope>NUCLEOTIDE SEQUENCE [LARGE SCALE GENOMIC DNA]</scope>
    <source>
        <strain evidence="12">QJT</strain>
        <tissue evidence="12">Leaf</tissue>
    </source>
</reference>
<dbReference type="Pfam" id="PF00141">
    <property type="entry name" value="peroxidase"/>
    <property type="match status" value="1"/>
</dbReference>
<keyword evidence="6" id="KW-0560">Oxidoreductase</keyword>